<reference evidence="2" key="1">
    <citation type="submission" date="2015-01" db="EMBL/GenBank/DDBJ databases">
        <title>The Genome Sequence of Cryptococcus gattii MMRL2647.</title>
        <authorList>
            <consortium name="The Broad Institute Genomics Platform"/>
            <person name="Cuomo C."/>
            <person name="Litvintseva A."/>
            <person name="Chen Y."/>
            <person name="Heitman J."/>
            <person name="Sun S."/>
            <person name="Springer D."/>
            <person name="Dromer F."/>
            <person name="Young S."/>
            <person name="Zeng Q."/>
            <person name="Gargeya S."/>
            <person name="Abouelleil A."/>
            <person name="Alvarado L."/>
            <person name="Chapman S.B."/>
            <person name="Gainer-Dewar J."/>
            <person name="Goldberg J."/>
            <person name="Griggs A."/>
            <person name="Gujja S."/>
            <person name="Hansen M."/>
            <person name="Howarth C."/>
            <person name="Imamovic A."/>
            <person name="Larimer J."/>
            <person name="Murphy C."/>
            <person name="Naylor J."/>
            <person name="Pearson M."/>
            <person name="Priest M."/>
            <person name="Roberts A."/>
            <person name="Saif S."/>
            <person name="Shea T."/>
            <person name="Sykes S."/>
            <person name="Wortman J."/>
            <person name="Nusbaum C."/>
            <person name="Birren B."/>
        </authorList>
    </citation>
    <scope>NUCLEOTIDE SEQUENCE [LARGE SCALE GENOMIC DNA]</scope>
    <source>
        <strain evidence="2">IND107</strain>
    </source>
</reference>
<evidence type="ECO:0000313" key="1">
    <source>
        <dbReference type="EMBL" id="KAL0242315.1"/>
    </source>
</evidence>
<protein>
    <submittedName>
        <fullName evidence="1">Uncharacterized protein</fullName>
    </submittedName>
</protein>
<dbReference type="Proteomes" id="UP000054399">
    <property type="component" value="Unassembled WGS sequence"/>
</dbReference>
<evidence type="ECO:0000313" key="2">
    <source>
        <dbReference type="Proteomes" id="UP000054399"/>
    </source>
</evidence>
<sequence>MHVTQLYSPAVISLDGSPSGTAGSRVRHPPIHIYIKHDTRLLSFPLCRTRELRLSAAPRKVDPWCDHVKNGMEHGLDTVLCPGLPGRASLSFLEETAARRLKGYKPVMSKRTALRIRSSILWPEKNRMLSSITKKISSGPLTSWRSSDCLGYALCYSLLGPWGHDLDGILGYLYLCIGSAATSFKLSSTLFNRISSITNELLTEQRAFCV</sequence>
<name>A0ABR3BKJ4_9TREE</name>
<dbReference type="GeneID" id="91992799"/>
<organism evidence="1 2">
    <name type="scientific">Cryptococcus tetragattii IND107</name>
    <dbReference type="NCBI Taxonomy" id="1296105"/>
    <lineage>
        <taxon>Eukaryota</taxon>
        <taxon>Fungi</taxon>
        <taxon>Dikarya</taxon>
        <taxon>Basidiomycota</taxon>
        <taxon>Agaricomycotina</taxon>
        <taxon>Tremellomycetes</taxon>
        <taxon>Tremellales</taxon>
        <taxon>Cryptococcaceae</taxon>
        <taxon>Cryptococcus</taxon>
        <taxon>Cryptococcus gattii species complex</taxon>
    </lineage>
</organism>
<dbReference type="RefSeq" id="XP_066611697.1">
    <property type="nucleotide sequence ID" value="XM_066760393.1"/>
</dbReference>
<accession>A0ABR3BKJ4</accession>
<gene>
    <name evidence="1" type="ORF">I308_105944</name>
</gene>
<comment type="caution">
    <text evidence="1">The sequence shown here is derived from an EMBL/GenBank/DDBJ whole genome shotgun (WGS) entry which is preliminary data.</text>
</comment>
<keyword evidence="2" id="KW-1185">Reference proteome</keyword>
<reference evidence="1 2" key="2">
    <citation type="submission" date="2024-01" db="EMBL/GenBank/DDBJ databases">
        <title>Comparative genomics of Cryptococcus and Kwoniella reveals pathogenesis evolution and contrasting modes of karyotype evolution via chromosome fusion or intercentromeric recombination.</title>
        <authorList>
            <person name="Coelho M.A."/>
            <person name="David-Palma M."/>
            <person name="Shea T."/>
            <person name="Bowers K."/>
            <person name="Mcginley-Smith S."/>
            <person name="Mohammad A.W."/>
            <person name="Gnirke A."/>
            <person name="Yurkov A.M."/>
            <person name="Nowrousian M."/>
            <person name="Sun S."/>
            <person name="Cuomo C.A."/>
            <person name="Heitman J."/>
        </authorList>
    </citation>
    <scope>NUCLEOTIDE SEQUENCE [LARGE SCALE GENOMIC DNA]</scope>
    <source>
        <strain evidence="1 2">IND107</strain>
    </source>
</reference>
<dbReference type="EMBL" id="ATAM02000011">
    <property type="protein sequence ID" value="KAL0242315.1"/>
    <property type="molecule type" value="Genomic_DNA"/>
</dbReference>
<proteinExistence type="predicted"/>